<keyword evidence="2" id="KW-1185">Reference proteome</keyword>
<comment type="caution">
    <text evidence="1">The sequence shown here is derived from an EMBL/GenBank/DDBJ whole genome shotgun (WGS) entry which is preliminary data.</text>
</comment>
<evidence type="ECO:0000313" key="2">
    <source>
        <dbReference type="Proteomes" id="UP000281332"/>
    </source>
</evidence>
<dbReference type="OrthoDB" id="6540712at2"/>
<dbReference type="Proteomes" id="UP000281332">
    <property type="component" value="Unassembled WGS sequence"/>
</dbReference>
<organism evidence="1 2">
    <name type="scientific">Candidatus Pantoea deserta</name>
    <dbReference type="NCBI Taxonomy" id="1869313"/>
    <lineage>
        <taxon>Bacteria</taxon>
        <taxon>Pseudomonadati</taxon>
        <taxon>Pseudomonadota</taxon>
        <taxon>Gammaproteobacteria</taxon>
        <taxon>Enterobacterales</taxon>
        <taxon>Erwiniaceae</taxon>
        <taxon>Pantoea</taxon>
    </lineage>
</organism>
<dbReference type="Pfam" id="PF10748">
    <property type="entry name" value="HofP"/>
    <property type="match status" value="1"/>
</dbReference>
<accession>A0A3N4P2L0</accession>
<dbReference type="InterPro" id="IPR019684">
    <property type="entry name" value="HofP"/>
</dbReference>
<gene>
    <name evidence="1" type="ORF">BBB56_09005</name>
</gene>
<reference evidence="1 2" key="1">
    <citation type="submission" date="2018-11" db="EMBL/GenBank/DDBJ databases">
        <title>Whole genome sequencing of Pantoea sp. RIT388.</title>
        <authorList>
            <person name="Gan H.M."/>
            <person name="Hudson A.O."/>
        </authorList>
    </citation>
    <scope>NUCLEOTIDE SEQUENCE [LARGE SCALE GENOMIC DNA]</scope>
    <source>
        <strain evidence="1 2">RIT388</strain>
    </source>
</reference>
<proteinExistence type="predicted"/>
<dbReference type="AlphaFoldDB" id="A0A3N4P2L0"/>
<dbReference type="RefSeq" id="WP_123800618.1">
    <property type="nucleotide sequence ID" value="NZ_RMVG01000005.1"/>
</dbReference>
<evidence type="ECO:0000313" key="1">
    <source>
        <dbReference type="EMBL" id="RPE01418.1"/>
    </source>
</evidence>
<protein>
    <submittedName>
        <fullName evidence="1">DUF2531 family protein</fullName>
    </submittedName>
</protein>
<name>A0A3N4P2L0_9GAMM</name>
<sequence>MRAELTLLWLLTGGLYATTASLYAAPRDPFQPAADQHCLTPPDALAGWRLQGVLGRPPTLYAWLVSPQNAVVKIAAAQPLSLAGWQLIAIAPRSLTLAARDGCSSHIKIFSLKGSAYAQESTLAADMPQPHTGAGQ</sequence>
<dbReference type="EMBL" id="RMVG01000005">
    <property type="protein sequence ID" value="RPE01418.1"/>
    <property type="molecule type" value="Genomic_DNA"/>
</dbReference>